<feature type="transmembrane region" description="Helical" evidence="8">
    <location>
        <begin position="69"/>
        <end position="92"/>
    </location>
</feature>
<evidence type="ECO:0000256" key="4">
    <source>
        <dbReference type="ARBA" id="ARBA00022475"/>
    </source>
</evidence>
<proteinExistence type="inferred from homology"/>
<feature type="transmembrane region" description="Helical" evidence="8">
    <location>
        <begin position="42"/>
        <end position="62"/>
    </location>
</feature>
<dbReference type="GO" id="GO:1903785">
    <property type="term" value="P:L-valine transmembrane transport"/>
    <property type="evidence" value="ECO:0007669"/>
    <property type="project" value="TreeGrafter"/>
</dbReference>
<keyword evidence="6 8" id="KW-1133">Transmembrane helix</keyword>
<dbReference type="EMBL" id="FNOI01000002">
    <property type="protein sequence ID" value="SDW64424.1"/>
    <property type="molecule type" value="Genomic_DNA"/>
</dbReference>
<reference evidence="10" key="1">
    <citation type="submission" date="2016-10" db="EMBL/GenBank/DDBJ databases">
        <authorList>
            <person name="Varghese N."/>
            <person name="Submissions S."/>
        </authorList>
    </citation>
    <scope>NUCLEOTIDE SEQUENCE [LARGE SCALE GENOMIC DNA]</scope>
    <source>
        <strain evidence="10">DSM 26922</strain>
    </source>
</reference>
<keyword evidence="4" id="KW-1003">Cell membrane</keyword>
<dbReference type="STRING" id="670155.SAMN04488001_1437"/>
<dbReference type="PANTHER" id="PTHR34979">
    <property type="entry name" value="INNER MEMBRANE PROTEIN YGAZ"/>
    <property type="match status" value="1"/>
</dbReference>
<evidence type="ECO:0000256" key="6">
    <source>
        <dbReference type="ARBA" id="ARBA00022989"/>
    </source>
</evidence>
<dbReference type="Proteomes" id="UP000199441">
    <property type="component" value="Unassembled WGS sequence"/>
</dbReference>
<keyword evidence="10" id="KW-1185">Reference proteome</keyword>
<comment type="subcellular location">
    <subcellularLocation>
        <location evidence="1">Cell membrane</location>
        <topology evidence="1">Multi-pass membrane protein</topology>
    </subcellularLocation>
</comment>
<name>A0A1H2V950_9RHOB</name>
<evidence type="ECO:0000256" key="2">
    <source>
        <dbReference type="ARBA" id="ARBA00010735"/>
    </source>
</evidence>
<keyword evidence="7 8" id="KW-0472">Membrane</keyword>
<feature type="transmembrane region" description="Helical" evidence="8">
    <location>
        <begin position="16"/>
        <end position="36"/>
    </location>
</feature>
<dbReference type="InterPro" id="IPR011606">
    <property type="entry name" value="Brnchd-chn_aa_trnsp_permease"/>
</dbReference>
<evidence type="ECO:0000313" key="9">
    <source>
        <dbReference type="EMBL" id="SDW64424.1"/>
    </source>
</evidence>
<dbReference type="PANTHER" id="PTHR34979:SF1">
    <property type="entry name" value="INNER MEMBRANE PROTEIN YGAZ"/>
    <property type="match status" value="1"/>
</dbReference>
<keyword evidence="5 8" id="KW-0812">Transmembrane</keyword>
<evidence type="ECO:0000256" key="7">
    <source>
        <dbReference type="ARBA" id="ARBA00023136"/>
    </source>
</evidence>
<dbReference type="RefSeq" id="WP_089946095.1">
    <property type="nucleotide sequence ID" value="NZ_FNOI01000002.1"/>
</dbReference>
<comment type="similarity">
    <text evidence="2">Belongs to the AzlC family.</text>
</comment>
<sequence length="232" mass="24579">MSPSTTKSALWRGVRASLPFIIVIIPFAMLFGVAATEAGLPIAQVMGFTVLVIAGASQFTALQFMIDNAPVLVIIASALAVNLRMAMYSAAITPYLGEQALWKRALLSYIVVDQTYNLAILEYENNPDQTVAQRTAFFVGCSIPIVPLWIGFTWVGAALGGQIPPEYGLDFALPIAFLAMVAPALRTIAHVAAAVTSVVLALALGFVPLNLGLLVAAIVAMMVGAEVERRMA</sequence>
<accession>A0A1H2V950</accession>
<gene>
    <name evidence="9" type="ORF">SAMN04488001_1437</name>
</gene>
<evidence type="ECO:0000256" key="5">
    <source>
        <dbReference type="ARBA" id="ARBA00022692"/>
    </source>
</evidence>
<evidence type="ECO:0000256" key="8">
    <source>
        <dbReference type="SAM" id="Phobius"/>
    </source>
</evidence>
<dbReference type="AlphaFoldDB" id="A0A1H2V950"/>
<feature type="transmembrane region" description="Helical" evidence="8">
    <location>
        <begin position="199"/>
        <end position="223"/>
    </location>
</feature>
<organism evidence="9 10">
    <name type="scientific">Litoreibacter albidus</name>
    <dbReference type="NCBI Taxonomy" id="670155"/>
    <lineage>
        <taxon>Bacteria</taxon>
        <taxon>Pseudomonadati</taxon>
        <taxon>Pseudomonadota</taxon>
        <taxon>Alphaproteobacteria</taxon>
        <taxon>Rhodobacterales</taxon>
        <taxon>Roseobacteraceae</taxon>
        <taxon>Litoreibacter</taxon>
    </lineage>
</organism>
<evidence type="ECO:0000256" key="1">
    <source>
        <dbReference type="ARBA" id="ARBA00004651"/>
    </source>
</evidence>
<protein>
    <submittedName>
        <fullName evidence="9">Predicted branched-chain amino acid permease (Azaleucine resistance)</fullName>
    </submittedName>
</protein>
<feature type="transmembrane region" description="Helical" evidence="8">
    <location>
        <begin position="136"/>
        <end position="159"/>
    </location>
</feature>
<evidence type="ECO:0000313" key="10">
    <source>
        <dbReference type="Proteomes" id="UP000199441"/>
    </source>
</evidence>
<evidence type="ECO:0000256" key="3">
    <source>
        <dbReference type="ARBA" id="ARBA00022448"/>
    </source>
</evidence>
<dbReference type="OrthoDB" id="3579489at2"/>
<keyword evidence="3" id="KW-0813">Transport</keyword>
<dbReference type="Pfam" id="PF03591">
    <property type="entry name" value="AzlC"/>
    <property type="match status" value="1"/>
</dbReference>
<dbReference type="GO" id="GO:0005886">
    <property type="term" value="C:plasma membrane"/>
    <property type="evidence" value="ECO:0007669"/>
    <property type="project" value="UniProtKB-SubCell"/>
</dbReference>
<feature type="transmembrane region" description="Helical" evidence="8">
    <location>
        <begin position="171"/>
        <end position="193"/>
    </location>
</feature>